<dbReference type="KEGG" id="amus:LMH87_010823"/>
<dbReference type="RefSeq" id="XP_056051770.1">
    <property type="nucleotide sequence ID" value="XM_056199864.1"/>
</dbReference>
<comment type="caution">
    <text evidence="2">The sequence shown here is derived from an EMBL/GenBank/DDBJ whole genome shotgun (WGS) entry which is preliminary data.</text>
</comment>
<accession>A0A9W8Q8I8</accession>
<dbReference type="Proteomes" id="UP001144673">
    <property type="component" value="Chromosome 4"/>
</dbReference>
<dbReference type="GeneID" id="80897982"/>
<sequence>MALVHGRTSSGTRKSLNTTSYSLKPQAAPAPYISKKKKIKLQHSLAPRHKSAATMGLGFSRHFGGKHFGSSIWVDKNGVRRGPFRFSFCGWSCFKN</sequence>
<feature type="compositionally biased region" description="Polar residues" evidence="1">
    <location>
        <begin position="7"/>
        <end position="22"/>
    </location>
</feature>
<organism evidence="2 3">
    <name type="scientific">Akanthomyces muscarius</name>
    <name type="common">Entomopathogenic fungus</name>
    <name type="synonym">Lecanicillium muscarium</name>
    <dbReference type="NCBI Taxonomy" id="2231603"/>
    <lineage>
        <taxon>Eukaryota</taxon>
        <taxon>Fungi</taxon>
        <taxon>Dikarya</taxon>
        <taxon>Ascomycota</taxon>
        <taxon>Pezizomycotina</taxon>
        <taxon>Sordariomycetes</taxon>
        <taxon>Hypocreomycetidae</taxon>
        <taxon>Hypocreales</taxon>
        <taxon>Cordycipitaceae</taxon>
        <taxon>Akanthomyces</taxon>
    </lineage>
</organism>
<evidence type="ECO:0000256" key="1">
    <source>
        <dbReference type="SAM" id="MobiDB-lite"/>
    </source>
</evidence>
<evidence type="ECO:0000313" key="3">
    <source>
        <dbReference type="Proteomes" id="UP001144673"/>
    </source>
</evidence>
<protein>
    <submittedName>
        <fullName evidence="2">Uncharacterized protein</fullName>
    </submittedName>
</protein>
<proteinExistence type="predicted"/>
<dbReference type="EMBL" id="JAJHUN010000009">
    <property type="protein sequence ID" value="KAJ4150056.1"/>
    <property type="molecule type" value="Genomic_DNA"/>
</dbReference>
<feature type="region of interest" description="Disordered" evidence="1">
    <location>
        <begin position="1"/>
        <end position="22"/>
    </location>
</feature>
<dbReference type="AlphaFoldDB" id="A0A9W8Q8I8"/>
<reference evidence="2" key="1">
    <citation type="journal article" date="2023" name="Access Microbiol">
        <title>De-novo genome assembly for Akanthomyces muscarius, a biocontrol agent of insect agricultural pests.</title>
        <authorList>
            <person name="Erdos Z."/>
            <person name="Studholme D.J."/>
            <person name="Raymond B."/>
            <person name="Sharma M."/>
        </authorList>
    </citation>
    <scope>NUCLEOTIDE SEQUENCE</scope>
    <source>
        <strain evidence="2">Ve6</strain>
    </source>
</reference>
<keyword evidence="3" id="KW-1185">Reference proteome</keyword>
<evidence type="ECO:0000313" key="2">
    <source>
        <dbReference type="EMBL" id="KAJ4150056.1"/>
    </source>
</evidence>
<name>A0A9W8Q8I8_AKAMU</name>
<gene>
    <name evidence="2" type="ORF">LMH87_010823</name>
</gene>